<dbReference type="InterPro" id="IPR011146">
    <property type="entry name" value="HIT-like"/>
</dbReference>
<dbReference type="STRING" id="1802301.A2664_00385"/>
<evidence type="ECO:0000313" key="3">
    <source>
        <dbReference type="EMBL" id="OHA18671.1"/>
    </source>
</evidence>
<dbReference type="InterPro" id="IPR052908">
    <property type="entry name" value="AP-4-A_phosphorylase"/>
</dbReference>
<protein>
    <recommendedName>
        <fullName evidence="2">HIT domain-containing protein</fullName>
    </recommendedName>
</protein>
<gene>
    <name evidence="3" type="ORF">A2664_00385</name>
</gene>
<proteinExistence type="predicted"/>
<dbReference type="PROSITE" id="PS00892">
    <property type="entry name" value="HIT_1"/>
    <property type="match status" value="1"/>
</dbReference>
<dbReference type="InterPro" id="IPR036265">
    <property type="entry name" value="HIT-like_sf"/>
</dbReference>
<name>A0A1G2M6K1_9BACT</name>
<comment type="caution">
    <text evidence="3">The sequence shown here is derived from an EMBL/GenBank/DDBJ whole genome shotgun (WGS) entry which is preliminary data.</text>
</comment>
<evidence type="ECO:0000256" key="1">
    <source>
        <dbReference type="PROSITE-ProRule" id="PRU00464"/>
    </source>
</evidence>
<reference evidence="3 4" key="1">
    <citation type="journal article" date="2016" name="Nat. Commun.">
        <title>Thousands of microbial genomes shed light on interconnected biogeochemical processes in an aquifer system.</title>
        <authorList>
            <person name="Anantharaman K."/>
            <person name="Brown C.T."/>
            <person name="Hug L.A."/>
            <person name="Sharon I."/>
            <person name="Castelle C.J."/>
            <person name="Probst A.J."/>
            <person name="Thomas B.C."/>
            <person name="Singh A."/>
            <person name="Wilkins M.J."/>
            <person name="Karaoz U."/>
            <person name="Brodie E.L."/>
            <person name="Williams K.H."/>
            <person name="Hubbard S.S."/>
            <person name="Banfield J.F."/>
        </authorList>
    </citation>
    <scope>NUCLEOTIDE SEQUENCE [LARGE SCALE GENOMIC DNA]</scope>
</reference>
<accession>A0A1G2M6K1</accession>
<dbReference type="Pfam" id="PF01230">
    <property type="entry name" value="HIT"/>
    <property type="match status" value="1"/>
</dbReference>
<dbReference type="AlphaFoldDB" id="A0A1G2M6K1"/>
<dbReference type="PROSITE" id="PS51084">
    <property type="entry name" value="HIT_2"/>
    <property type="match status" value="1"/>
</dbReference>
<organism evidence="3 4">
    <name type="scientific">Candidatus Taylorbacteria bacterium RIFCSPHIGHO2_01_FULL_46_22b</name>
    <dbReference type="NCBI Taxonomy" id="1802301"/>
    <lineage>
        <taxon>Bacteria</taxon>
        <taxon>Candidatus Tayloriibacteriota</taxon>
    </lineage>
</organism>
<evidence type="ECO:0000259" key="2">
    <source>
        <dbReference type="PROSITE" id="PS51084"/>
    </source>
</evidence>
<dbReference type="SUPFAM" id="SSF54197">
    <property type="entry name" value="HIT-like"/>
    <property type="match status" value="1"/>
</dbReference>
<dbReference type="GO" id="GO:0003824">
    <property type="term" value="F:catalytic activity"/>
    <property type="evidence" value="ECO:0007669"/>
    <property type="project" value="InterPro"/>
</dbReference>
<dbReference type="PANTHER" id="PTHR42997">
    <property type="entry name" value="HIT FAMILY HYDROLASE"/>
    <property type="match status" value="1"/>
</dbReference>
<feature type="short sequence motif" description="Histidine triad motif" evidence="1">
    <location>
        <begin position="95"/>
        <end position="99"/>
    </location>
</feature>
<dbReference type="EMBL" id="MHRF01000003">
    <property type="protein sequence ID" value="OHA18671.1"/>
    <property type="molecule type" value="Genomic_DNA"/>
</dbReference>
<dbReference type="InterPro" id="IPR019808">
    <property type="entry name" value="Histidine_triad_CS"/>
</dbReference>
<dbReference type="PANTHER" id="PTHR42997:SF1">
    <property type="entry name" value="AP-4-A PHOSPHORYLASE"/>
    <property type="match status" value="1"/>
</dbReference>
<sequence length="153" mass="17308">MACVFCTNLDIRARMIIGSNKLAWAFPTNIPITEGHTLVVPVRCVGRFEELTEDERRALEELRYQITEALKSAFGAEGFNFAWNDGEVAGQSVPHLHLHIVPRKKGDTGIHNYDPRKFLYRTGDRPETPEEELSQVALRIKKALDLTSLSQDT</sequence>
<dbReference type="Gene3D" id="3.30.428.10">
    <property type="entry name" value="HIT-like"/>
    <property type="match status" value="1"/>
</dbReference>
<dbReference type="Proteomes" id="UP000178873">
    <property type="component" value="Unassembled WGS sequence"/>
</dbReference>
<feature type="domain" description="HIT" evidence="2">
    <location>
        <begin position="4"/>
        <end position="110"/>
    </location>
</feature>
<evidence type="ECO:0000313" key="4">
    <source>
        <dbReference type="Proteomes" id="UP000178873"/>
    </source>
</evidence>